<evidence type="ECO:0000256" key="4">
    <source>
        <dbReference type="ARBA" id="ARBA00022679"/>
    </source>
</evidence>
<reference evidence="11 12" key="1">
    <citation type="submission" date="2015-01" db="EMBL/GenBank/DDBJ databases">
        <title>The Genome Sequence of Ochroconis gallopava CBS43764.</title>
        <authorList>
            <consortium name="The Broad Institute Genomics Platform"/>
            <person name="Cuomo C."/>
            <person name="de Hoog S."/>
            <person name="Gorbushina A."/>
            <person name="Stielow B."/>
            <person name="Teixiera M."/>
            <person name="Abouelleil A."/>
            <person name="Chapman S.B."/>
            <person name="Priest M."/>
            <person name="Young S.K."/>
            <person name="Wortman J."/>
            <person name="Nusbaum C."/>
            <person name="Birren B."/>
        </authorList>
    </citation>
    <scope>NUCLEOTIDE SEQUENCE [LARGE SCALE GENOMIC DNA]</scope>
    <source>
        <strain evidence="11 12">CBS 43764</strain>
    </source>
</reference>
<dbReference type="Pfam" id="PF07693">
    <property type="entry name" value="KAP_NTPase"/>
    <property type="match status" value="1"/>
</dbReference>
<dbReference type="FunCoup" id="A0A0D1Z078">
    <property type="interactions" value="327"/>
</dbReference>
<dbReference type="HOGENOM" id="CLU_056986_0_0_1"/>
<dbReference type="GeneID" id="27310798"/>
<evidence type="ECO:0000313" key="12">
    <source>
        <dbReference type="Proteomes" id="UP000053259"/>
    </source>
</evidence>
<comment type="similarity">
    <text evidence="9">Belongs to the GLYK kinase family.</text>
</comment>
<keyword evidence="3" id="KW-0963">Cytoplasm</keyword>
<evidence type="ECO:0000256" key="2">
    <source>
        <dbReference type="ARBA" id="ARBA00004496"/>
    </source>
</evidence>
<dbReference type="GO" id="GO:0005634">
    <property type="term" value="C:nucleus"/>
    <property type="evidence" value="ECO:0007669"/>
    <property type="project" value="UniProtKB-SubCell"/>
</dbReference>
<evidence type="ECO:0000256" key="9">
    <source>
        <dbReference type="ARBA" id="ARBA00061312"/>
    </source>
</evidence>
<dbReference type="RefSeq" id="XP_016216236.1">
    <property type="nucleotide sequence ID" value="XM_016355930.1"/>
</dbReference>
<dbReference type="InterPro" id="IPR027417">
    <property type="entry name" value="P-loop_NTPase"/>
</dbReference>
<dbReference type="InterPro" id="IPR011646">
    <property type="entry name" value="KAP_P-loop"/>
</dbReference>
<keyword evidence="4" id="KW-0808">Transferase</keyword>
<evidence type="ECO:0000256" key="1">
    <source>
        <dbReference type="ARBA" id="ARBA00004123"/>
    </source>
</evidence>
<organism evidence="11 12">
    <name type="scientific">Verruconis gallopava</name>
    <dbReference type="NCBI Taxonomy" id="253628"/>
    <lineage>
        <taxon>Eukaryota</taxon>
        <taxon>Fungi</taxon>
        <taxon>Dikarya</taxon>
        <taxon>Ascomycota</taxon>
        <taxon>Pezizomycotina</taxon>
        <taxon>Dothideomycetes</taxon>
        <taxon>Pleosporomycetidae</taxon>
        <taxon>Venturiales</taxon>
        <taxon>Sympoventuriaceae</taxon>
        <taxon>Verruconis</taxon>
    </lineage>
</organism>
<evidence type="ECO:0000313" key="11">
    <source>
        <dbReference type="EMBL" id="KIW06367.1"/>
    </source>
</evidence>
<dbReference type="VEuPathDB" id="FungiDB:PV09_02825"/>
<dbReference type="AlphaFoldDB" id="A0A0D1Z078"/>
<evidence type="ECO:0000256" key="7">
    <source>
        <dbReference type="ARBA" id="ARBA00022840"/>
    </source>
</evidence>
<sequence length="319" mass="36657">MAIEQSALQTIINHIHAQIQYETARRTAELRKPFVLGISGLQGSGKSTWANAIAQALRQQSNLKVVVVSLDDFYLDHDGLVRLRQENASNALLRTRGQPGSHDEKLIEEFFFSMKRHDRDIRIPAFDKSRFNGEGDRVPREQWDVIQAVPPVDVLIFEGWCVGFSSLPEETVRSKWAASRSRKYATGEHEDAVLSTNTLGDHALDHVLAINSNLRRYNGTFMRPSNFSYLILLDTDQLANVYRWRLDQEHALIAKTGSGMKDDEVVQFVRGYMPAYELYLDKLQKECFVPRQVEDVWRSTQLRVTLDRTRTVKAIEEMY</sequence>
<dbReference type="STRING" id="253628.A0A0D1Z078"/>
<evidence type="ECO:0000256" key="6">
    <source>
        <dbReference type="ARBA" id="ARBA00022777"/>
    </source>
</evidence>
<evidence type="ECO:0000256" key="5">
    <source>
        <dbReference type="ARBA" id="ARBA00022741"/>
    </source>
</evidence>
<dbReference type="GO" id="GO:0005737">
    <property type="term" value="C:cytoplasm"/>
    <property type="evidence" value="ECO:0007669"/>
    <property type="project" value="UniProtKB-SubCell"/>
</dbReference>
<accession>A0A0D1Z078</accession>
<keyword evidence="5" id="KW-0547">Nucleotide-binding</keyword>
<dbReference type="GO" id="GO:0005524">
    <property type="term" value="F:ATP binding"/>
    <property type="evidence" value="ECO:0007669"/>
    <property type="project" value="UniProtKB-KW"/>
</dbReference>
<dbReference type="PANTHER" id="PTHR10285">
    <property type="entry name" value="URIDINE KINASE"/>
    <property type="match status" value="1"/>
</dbReference>
<keyword evidence="6" id="KW-0418">Kinase</keyword>
<protein>
    <recommendedName>
        <fullName evidence="10">KAP NTPase domain-containing protein</fullName>
    </recommendedName>
</protein>
<dbReference type="Gene3D" id="3.40.50.300">
    <property type="entry name" value="P-loop containing nucleotide triphosphate hydrolases"/>
    <property type="match status" value="1"/>
</dbReference>
<keyword evidence="7" id="KW-0067">ATP-binding</keyword>
<dbReference type="OrthoDB" id="347435at2759"/>
<evidence type="ECO:0000256" key="3">
    <source>
        <dbReference type="ARBA" id="ARBA00022490"/>
    </source>
</evidence>
<comment type="subcellular location">
    <subcellularLocation>
        <location evidence="2">Cytoplasm</location>
    </subcellularLocation>
    <subcellularLocation>
        <location evidence="1">Nucleus</location>
    </subcellularLocation>
</comment>
<keyword evidence="8" id="KW-0539">Nucleus</keyword>
<gene>
    <name evidence="11" type="ORF">PV09_02825</name>
</gene>
<dbReference type="GO" id="GO:0016301">
    <property type="term" value="F:kinase activity"/>
    <property type="evidence" value="ECO:0007669"/>
    <property type="project" value="UniProtKB-KW"/>
</dbReference>
<name>A0A0D1Z078_9PEZI</name>
<dbReference type="Proteomes" id="UP000053259">
    <property type="component" value="Unassembled WGS sequence"/>
</dbReference>
<dbReference type="InParanoid" id="A0A0D1Z078"/>
<dbReference type="FunFam" id="3.40.50.300:FF:001691">
    <property type="entry name" value="Probable ATP-dependent kinase TDA10"/>
    <property type="match status" value="1"/>
</dbReference>
<dbReference type="SUPFAM" id="SSF52540">
    <property type="entry name" value="P-loop containing nucleoside triphosphate hydrolases"/>
    <property type="match status" value="1"/>
</dbReference>
<keyword evidence="12" id="KW-1185">Reference proteome</keyword>
<evidence type="ECO:0000259" key="10">
    <source>
        <dbReference type="Pfam" id="PF07693"/>
    </source>
</evidence>
<feature type="domain" description="KAP NTPase" evidence="10">
    <location>
        <begin position="24"/>
        <end position="82"/>
    </location>
</feature>
<dbReference type="EMBL" id="KN847535">
    <property type="protein sequence ID" value="KIW06367.1"/>
    <property type="molecule type" value="Genomic_DNA"/>
</dbReference>
<proteinExistence type="inferred from homology"/>
<evidence type="ECO:0000256" key="8">
    <source>
        <dbReference type="ARBA" id="ARBA00023242"/>
    </source>
</evidence>